<sequence>MDLFEYAEDLDFGDIHFKVNPKTGLRAIVALHNLTLGPAIGGCRFLEYDSSDHAVRDAMRLARGMTYKSAITRVPHGGGKSVVIRPKNMSDAQRVEIMEEFGEFVDSFGGAYITAEDSGTTVADMDIIATRTEHVLGTSTNVASSGDPSPVTARGVLHGIQAAVKYKYDRDDLAGLRVAVQGVGSVGYHLAKYLHELGAELIVTDINQDALKRCEREFHAAIVAPEAIYSAQADIFAPCALGASINDSSIAQLTCDIVAGSANNQLAEDRHGAELRARNILYAPDYVINAGGLIQVVADLAGEDADWARAKTEGIYDSLIEIFRRADSDGLPTGEVTDRIVEEMLGLK</sequence>
<evidence type="ECO:0000256" key="2">
    <source>
        <dbReference type="ARBA" id="ARBA00023002"/>
    </source>
</evidence>
<dbReference type="AlphaFoldDB" id="A0A2Z4FRM3"/>
<dbReference type="PANTHER" id="PTHR42722:SF1">
    <property type="entry name" value="VALINE DEHYDROGENASE"/>
    <property type="match status" value="1"/>
</dbReference>
<dbReference type="EMBL" id="CP030032">
    <property type="protein sequence ID" value="AWV91374.1"/>
    <property type="molecule type" value="Genomic_DNA"/>
</dbReference>
<dbReference type="CDD" id="cd01075">
    <property type="entry name" value="NAD_bind_Leu_Phe_Val_DH"/>
    <property type="match status" value="1"/>
</dbReference>
<dbReference type="InterPro" id="IPR046346">
    <property type="entry name" value="Aminoacid_DH-like_N_sf"/>
</dbReference>
<dbReference type="InterPro" id="IPR006095">
    <property type="entry name" value="Glu/Leu/Phe/Val/Trp_DH"/>
</dbReference>
<dbReference type="PIRSF" id="PIRSF000188">
    <property type="entry name" value="Phe_leu_dh"/>
    <property type="match status" value="1"/>
</dbReference>
<keyword evidence="3" id="KW-0520">NAD</keyword>
<dbReference type="InterPro" id="IPR036291">
    <property type="entry name" value="NAD(P)-bd_dom_sf"/>
</dbReference>
<dbReference type="PRINTS" id="PR00082">
    <property type="entry name" value="GLFDHDRGNASE"/>
</dbReference>
<protein>
    <submittedName>
        <fullName evidence="5">Uncharacterized protein</fullName>
    </submittedName>
</protein>
<organism evidence="5 6">
    <name type="scientific">Bradymonas sediminis</name>
    <dbReference type="NCBI Taxonomy" id="1548548"/>
    <lineage>
        <taxon>Bacteria</taxon>
        <taxon>Deltaproteobacteria</taxon>
        <taxon>Bradymonadales</taxon>
        <taxon>Bradymonadaceae</taxon>
        <taxon>Bradymonas</taxon>
    </lineage>
</organism>
<gene>
    <name evidence="5" type="ORF">DN745_06820</name>
</gene>
<dbReference type="InterPro" id="IPR016211">
    <property type="entry name" value="Glu/Phe/Leu/Val/Trp_DH_bac/arc"/>
</dbReference>
<proteinExistence type="inferred from homology"/>
<dbReference type="Gene3D" id="3.40.50.10860">
    <property type="entry name" value="Leucine Dehydrogenase, chain A, domain 1"/>
    <property type="match status" value="1"/>
</dbReference>
<keyword evidence="6" id="KW-1185">Reference proteome</keyword>
<dbReference type="SUPFAM" id="SSF51735">
    <property type="entry name" value="NAD(P)-binding Rossmann-fold domains"/>
    <property type="match status" value="1"/>
</dbReference>
<dbReference type="PANTHER" id="PTHR42722">
    <property type="entry name" value="LEUCINE DEHYDROGENASE"/>
    <property type="match status" value="1"/>
</dbReference>
<evidence type="ECO:0000313" key="6">
    <source>
        <dbReference type="Proteomes" id="UP000249799"/>
    </source>
</evidence>
<keyword evidence="2 4" id="KW-0560">Oxidoreductase</keyword>
<dbReference type="KEGG" id="bsed:DN745_06820"/>
<dbReference type="Gene3D" id="3.40.50.720">
    <property type="entry name" value="NAD(P)-binding Rossmann-like Domain"/>
    <property type="match status" value="1"/>
</dbReference>
<dbReference type="InterPro" id="IPR006096">
    <property type="entry name" value="Glu/Leu/Phe/Val/Trp_DH_C"/>
</dbReference>
<evidence type="ECO:0000256" key="4">
    <source>
        <dbReference type="RuleBase" id="RU004417"/>
    </source>
</evidence>
<dbReference type="SUPFAM" id="SSF53223">
    <property type="entry name" value="Aminoacid dehydrogenase-like, N-terminal domain"/>
    <property type="match status" value="1"/>
</dbReference>
<dbReference type="InterPro" id="IPR006097">
    <property type="entry name" value="Glu/Leu/Phe/Val/Trp_DH_dimer"/>
</dbReference>
<name>A0A2Z4FRM3_9DELT</name>
<reference evidence="5 6" key="1">
    <citation type="submission" date="2018-06" db="EMBL/GenBank/DDBJ databases">
        <title>Lujinxingia sediminis gen. nov. sp. nov., a new facultative anaerobic member of the class Deltaproteobacteria, and proposal of Lujinxingaceae fam. nov.</title>
        <authorList>
            <person name="Guo L.-Y."/>
            <person name="Li C.-M."/>
            <person name="Wang S."/>
            <person name="Du Z.-J."/>
        </authorList>
    </citation>
    <scope>NUCLEOTIDE SEQUENCE [LARGE SCALE GENOMIC DNA]</scope>
    <source>
        <strain evidence="5 6">FA350</strain>
    </source>
</reference>
<dbReference type="SMART" id="SM00839">
    <property type="entry name" value="ELFV_dehydrog"/>
    <property type="match status" value="1"/>
</dbReference>
<dbReference type="Pfam" id="PF02812">
    <property type="entry name" value="ELFV_dehydrog_N"/>
    <property type="match status" value="1"/>
</dbReference>
<accession>A0A2Z4FRM3</accession>
<comment type="similarity">
    <text evidence="1 4">Belongs to the Glu/Leu/Phe/Val dehydrogenases family.</text>
</comment>
<evidence type="ECO:0000313" key="5">
    <source>
        <dbReference type="EMBL" id="AWV91374.1"/>
    </source>
</evidence>
<evidence type="ECO:0000256" key="1">
    <source>
        <dbReference type="ARBA" id="ARBA00006382"/>
    </source>
</evidence>
<evidence type="ECO:0000256" key="3">
    <source>
        <dbReference type="ARBA" id="ARBA00023027"/>
    </source>
</evidence>
<dbReference type="OrthoDB" id="9803297at2"/>
<dbReference type="GO" id="GO:0016639">
    <property type="term" value="F:oxidoreductase activity, acting on the CH-NH2 group of donors, NAD or NADP as acceptor"/>
    <property type="evidence" value="ECO:0007669"/>
    <property type="project" value="InterPro"/>
</dbReference>
<dbReference type="Proteomes" id="UP000249799">
    <property type="component" value="Chromosome"/>
</dbReference>
<dbReference type="Pfam" id="PF00208">
    <property type="entry name" value="ELFV_dehydrog"/>
    <property type="match status" value="2"/>
</dbReference>
<dbReference type="GO" id="GO:0006520">
    <property type="term" value="P:amino acid metabolic process"/>
    <property type="evidence" value="ECO:0007669"/>
    <property type="project" value="InterPro"/>
</dbReference>